<protein>
    <submittedName>
        <fullName evidence="1">Uncharacterized protein</fullName>
    </submittedName>
</protein>
<dbReference type="EMBL" id="CM047902">
    <property type="protein sequence ID" value="KAJ0095485.1"/>
    <property type="molecule type" value="Genomic_DNA"/>
</dbReference>
<dbReference type="Proteomes" id="UP001164250">
    <property type="component" value="Chromosome 6"/>
</dbReference>
<name>A0ACC1B977_9ROSI</name>
<reference evidence="2" key="1">
    <citation type="journal article" date="2023" name="G3 (Bethesda)">
        <title>Genome assembly and association tests identify interacting loci associated with vigor, precocity, and sex in interspecific pistachio rootstocks.</title>
        <authorList>
            <person name="Palmer W."/>
            <person name="Jacygrad E."/>
            <person name="Sagayaradj S."/>
            <person name="Cavanaugh K."/>
            <person name="Han R."/>
            <person name="Bertier L."/>
            <person name="Beede B."/>
            <person name="Kafkas S."/>
            <person name="Golino D."/>
            <person name="Preece J."/>
            <person name="Michelmore R."/>
        </authorList>
    </citation>
    <scope>NUCLEOTIDE SEQUENCE [LARGE SCALE GENOMIC DNA]</scope>
</reference>
<evidence type="ECO:0000313" key="1">
    <source>
        <dbReference type="EMBL" id="KAJ0095485.1"/>
    </source>
</evidence>
<accession>A0ACC1B977</accession>
<keyword evidence="2" id="KW-1185">Reference proteome</keyword>
<comment type="caution">
    <text evidence="1">The sequence shown here is derived from an EMBL/GenBank/DDBJ whole genome shotgun (WGS) entry which is preliminary data.</text>
</comment>
<evidence type="ECO:0000313" key="2">
    <source>
        <dbReference type="Proteomes" id="UP001164250"/>
    </source>
</evidence>
<proteinExistence type="predicted"/>
<sequence length="124" mass="14153">MMAEEKSELEIFGQPQFGAYELANVNCDSDLRRLLMATGNRSFLVIEDIDCSEDLPERRNDDAPKRGRVAPKEKIEEVATLHVNTLWTTLMGIAVKSDLKEKEKTDVVTADWEGEIQRKRSRIT</sequence>
<gene>
    <name evidence="1" type="ORF">Patl1_14957</name>
</gene>
<organism evidence="1 2">
    <name type="scientific">Pistacia atlantica</name>
    <dbReference type="NCBI Taxonomy" id="434234"/>
    <lineage>
        <taxon>Eukaryota</taxon>
        <taxon>Viridiplantae</taxon>
        <taxon>Streptophyta</taxon>
        <taxon>Embryophyta</taxon>
        <taxon>Tracheophyta</taxon>
        <taxon>Spermatophyta</taxon>
        <taxon>Magnoliopsida</taxon>
        <taxon>eudicotyledons</taxon>
        <taxon>Gunneridae</taxon>
        <taxon>Pentapetalae</taxon>
        <taxon>rosids</taxon>
        <taxon>malvids</taxon>
        <taxon>Sapindales</taxon>
        <taxon>Anacardiaceae</taxon>
        <taxon>Pistacia</taxon>
    </lineage>
</organism>